<evidence type="ECO:0000256" key="1">
    <source>
        <dbReference type="ARBA" id="ARBA00022553"/>
    </source>
</evidence>
<sequence length="134" mass="14667">MIHPLHVLVVEDTLIAQIVAKAQLAKLGCLVDIAANGRIALEKTMLHTYDLILMDIGLGDGPDGFEVTSLIKQHSPMNKNTPIIAVTAHGGRDYAEKAIAVGMERYFNKPFTPANVKEVIHYLQHRAVVDAEQS</sequence>
<evidence type="ECO:0000256" key="3">
    <source>
        <dbReference type="PROSITE-ProRule" id="PRU00169"/>
    </source>
</evidence>
<dbReference type="InterPro" id="IPR001789">
    <property type="entry name" value="Sig_transdc_resp-reg_receiver"/>
</dbReference>
<keyword evidence="6" id="KW-1185">Reference proteome</keyword>
<dbReference type="Pfam" id="PF00072">
    <property type="entry name" value="Response_reg"/>
    <property type="match status" value="1"/>
</dbReference>
<evidence type="ECO:0000313" key="5">
    <source>
        <dbReference type="EMBL" id="KTC87748.1"/>
    </source>
</evidence>
<name>A0A0W0SWS5_9GAMM</name>
<proteinExistence type="predicted"/>
<evidence type="ECO:0000259" key="4">
    <source>
        <dbReference type="PROSITE" id="PS50110"/>
    </source>
</evidence>
<dbReference type="SMART" id="SM00448">
    <property type="entry name" value="REC"/>
    <property type="match status" value="1"/>
</dbReference>
<dbReference type="OrthoDB" id="5637927at2"/>
<dbReference type="PANTHER" id="PTHR45339">
    <property type="entry name" value="HYBRID SIGNAL TRANSDUCTION HISTIDINE KINASE J"/>
    <property type="match status" value="1"/>
</dbReference>
<keyword evidence="1 3" id="KW-0597">Phosphoprotein</keyword>
<dbReference type="STRING" id="1212489.Ldro_1367"/>
<dbReference type="InterPro" id="IPR011006">
    <property type="entry name" value="CheY-like_superfamily"/>
</dbReference>
<feature type="domain" description="Response regulatory" evidence="4">
    <location>
        <begin position="6"/>
        <end position="124"/>
    </location>
</feature>
<protein>
    <submittedName>
        <fullName evidence="5">Sensory histidine-kinase / response regulator</fullName>
        <ecNumber evidence="5">2.7.13.3</ecNumber>
    </submittedName>
</protein>
<keyword evidence="5" id="KW-0808">Transferase</keyword>
<dbReference type="PROSITE" id="PS50110">
    <property type="entry name" value="RESPONSE_REGULATORY"/>
    <property type="match status" value="1"/>
</dbReference>
<feature type="modified residue" description="4-aspartylphosphate" evidence="3">
    <location>
        <position position="55"/>
    </location>
</feature>
<evidence type="ECO:0000313" key="6">
    <source>
        <dbReference type="Proteomes" id="UP000054736"/>
    </source>
</evidence>
<dbReference type="Proteomes" id="UP000054736">
    <property type="component" value="Unassembled WGS sequence"/>
</dbReference>
<dbReference type="Gene3D" id="3.40.50.2300">
    <property type="match status" value="1"/>
</dbReference>
<dbReference type="RefSeq" id="WP_058495664.1">
    <property type="nucleotide sequence ID" value="NZ_CAAAIU010000002.1"/>
</dbReference>
<organism evidence="5 6">
    <name type="scientific">Legionella drozanskii LLAP-1</name>
    <dbReference type="NCBI Taxonomy" id="1212489"/>
    <lineage>
        <taxon>Bacteria</taxon>
        <taxon>Pseudomonadati</taxon>
        <taxon>Pseudomonadota</taxon>
        <taxon>Gammaproteobacteria</taxon>
        <taxon>Legionellales</taxon>
        <taxon>Legionellaceae</taxon>
        <taxon>Legionella</taxon>
    </lineage>
</organism>
<keyword evidence="2" id="KW-0902">Two-component regulatory system</keyword>
<dbReference type="SUPFAM" id="SSF52172">
    <property type="entry name" value="CheY-like"/>
    <property type="match status" value="1"/>
</dbReference>
<dbReference type="PATRIC" id="fig|1212489.4.peg.1445"/>
<gene>
    <name evidence="5" type="ORF">Ldro_1367</name>
</gene>
<dbReference type="EC" id="2.7.13.3" evidence="5"/>
<dbReference type="GO" id="GO:0000160">
    <property type="term" value="P:phosphorelay signal transduction system"/>
    <property type="evidence" value="ECO:0007669"/>
    <property type="project" value="UniProtKB-KW"/>
</dbReference>
<comment type="caution">
    <text evidence="5">The sequence shown here is derived from an EMBL/GenBank/DDBJ whole genome shotgun (WGS) entry which is preliminary data.</text>
</comment>
<evidence type="ECO:0000256" key="2">
    <source>
        <dbReference type="ARBA" id="ARBA00023012"/>
    </source>
</evidence>
<accession>A0A0W0SWS5</accession>
<dbReference type="AlphaFoldDB" id="A0A0W0SWS5"/>
<keyword evidence="5" id="KW-0418">Kinase</keyword>
<dbReference type="EMBL" id="LNXY01000020">
    <property type="protein sequence ID" value="KTC87748.1"/>
    <property type="molecule type" value="Genomic_DNA"/>
</dbReference>
<dbReference type="CDD" id="cd17546">
    <property type="entry name" value="REC_hyHK_CKI1_RcsC-like"/>
    <property type="match status" value="1"/>
</dbReference>
<reference evidence="5 6" key="1">
    <citation type="submission" date="2015-11" db="EMBL/GenBank/DDBJ databases">
        <title>Genomic analysis of 38 Legionella species identifies large and diverse effector repertoires.</title>
        <authorList>
            <person name="Burstein D."/>
            <person name="Amaro F."/>
            <person name="Zusman T."/>
            <person name="Lifshitz Z."/>
            <person name="Cohen O."/>
            <person name="Gilbert J.A."/>
            <person name="Pupko T."/>
            <person name="Shuman H.A."/>
            <person name="Segal G."/>
        </authorList>
    </citation>
    <scope>NUCLEOTIDE SEQUENCE [LARGE SCALE GENOMIC DNA]</scope>
    <source>
        <strain evidence="5 6">ATCC 700990</strain>
    </source>
</reference>
<dbReference type="PANTHER" id="PTHR45339:SF1">
    <property type="entry name" value="HYBRID SIGNAL TRANSDUCTION HISTIDINE KINASE J"/>
    <property type="match status" value="1"/>
</dbReference>
<dbReference type="GO" id="GO:0004673">
    <property type="term" value="F:protein histidine kinase activity"/>
    <property type="evidence" value="ECO:0007669"/>
    <property type="project" value="UniProtKB-EC"/>
</dbReference>